<evidence type="ECO:0000313" key="2">
    <source>
        <dbReference type="Proteomes" id="UP000654993"/>
    </source>
</evidence>
<keyword evidence="2" id="KW-1185">Reference proteome</keyword>
<gene>
    <name evidence="1" type="ORF">PRECH8_28610</name>
</gene>
<reference evidence="1" key="1">
    <citation type="submission" date="2020-08" db="EMBL/GenBank/DDBJ databases">
        <authorList>
            <person name="Uke A."/>
            <person name="Chhe C."/>
            <person name="Baramee S."/>
            <person name="Kosugi A."/>
        </authorList>
    </citation>
    <scope>NUCLEOTIDE SEQUENCE</scope>
    <source>
        <strain evidence="1">DA-C8</strain>
    </source>
</reference>
<sequence>MELSINDCRVHTGYGQSSGVLDNGIHYSVFNQRMGEDNYISTLRWGDAERLYCKEFDGYVFSVGDHDSSLYIIATDIMNLKDIYLIEYQFQDVENITEHRSLLYDQNTEHLMKLTNLVWHQNKLYGVFHYNTETNILLTMAEIDLDNRTDIPFHVITSYDLDVDPMHFFFNPDSIASIDDRLLFVDGFGNVHAYDPVTHQDKVLFTFSDYARQEYWQDEKVYFSGDRLYFYYYHRDLGSHVIDTYSLDGIRENRLKIPGIFKAFGDNTVFLYDFGVIRDHPG</sequence>
<accession>A0A916QF07</accession>
<dbReference type="Proteomes" id="UP000654993">
    <property type="component" value="Unassembled WGS sequence"/>
</dbReference>
<organism evidence="1 2">
    <name type="scientific">Insulibacter thermoxylanivorax</name>
    <dbReference type="NCBI Taxonomy" id="2749268"/>
    <lineage>
        <taxon>Bacteria</taxon>
        <taxon>Bacillati</taxon>
        <taxon>Bacillota</taxon>
        <taxon>Bacilli</taxon>
        <taxon>Bacillales</taxon>
        <taxon>Paenibacillaceae</taxon>
        <taxon>Insulibacter</taxon>
    </lineage>
</organism>
<proteinExistence type="predicted"/>
<dbReference type="AlphaFoldDB" id="A0A916QF07"/>
<name>A0A916QF07_9BACL</name>
<evidence type="ECO:0000313" key="1">
    <source>
        <dbReference type="EMBL" id="GFR39565.1"/>
    </source>
</evidence>
<dbReference type="EMBL" id="BMAQ01000059">
    <property type="protein sequence ID" value="GFR39565.1"/>
    <property type="molecule type" value="Genomic_DNA"/>
</dbReference>
<reference evidence="1" key="2">
    <citation type="journal article" date="2021" name="Data Brief">
        <title>Draft genome sequence data of the facultative, thermophilic, xylanolytic bacterium Paenibacillus sp. strain DA-C8.</title>
        <authorList>
            <person name="Chhe C."/>
            <person name="Uke A."/>
            <person name="Baramee S."/>
            <person name="Ungkulpasvich U."/>
            <person name="Tachaapaikoon C."/>
            <person name="Pason P."/>
            <person name="Waeonukul R."/>
            <person name="Ratanakhanokchai K."/>
            <person name="Kosugi A."/>
        </authorList>
    </citation>
    <scope>NUCLEOTIDE SEQUENCE</scope>
    <source>
        <strain evidence="1">DA-C8</strain>
    </source>
</reference>
<comment type="caution">
    <text evidence="1">The sequence shown here is derived from an EMBL/GenBank/DDBJ whole genome shotgun (WGS) entry which is preliminary data.</text>
</comment>
<protein>
    <submittedName>
        <fullName evidence="1">Uncharacterized protein</fullName>
    </submittedName>
</protein>